<dbReference type="InterPro" id="IPR018976">
    <property type="entry name" value="Imelysin-like"/>
</dbReference>
<dbReference type="PANTHER" id="PTHR39192:SF1">
    <property type="entry name" value="IRON UPTAKE SYSTEM COMPONENT EFEO"/>
    <property type="match status" value="1"/>
</dbReference>
<dbReference type="Gene3D" id="2.60.40.420">
    <property type="entry name" value="Cupredoxins - blue copper proteins"/>
    <property type="match status" value="1"/>
</dbReference>
<dbReference type="EMBL" id="AKFT01000013">
    <property type="protein sequence ID" value="EJF47411.1"/>
    <property type="molecule type" value="Genomic_DNA"/>
</dbReference>
<comment type="caution">
    <text evidence="7">The sequence shown here is derived from an EMBL/GenBank/DDBJ whole genome shotgun (WGS) entry which is preliminary data.</text>
</comment>
<keyword evidence="8" id="KW-1185">Reference proteome</keyword>
<feature type="domain" description="EfeO-type cupredoxin-like" evidence="6">
    <location>
        <begin position="29"/>
        <end position="123"/>
    </location>
</feature>
<dbReference type="PROSITE" id="PS51257">
    <property type="entry name" value="PROKAR_LIPOPROTEIN"/>
    <property type="match status" value="1"/>
</dbReference>
<dbReference type="PANTHER" id="PTHR39192">
    <property type="entry name" value="IRON UPTAKE SYSTEM COMPONENT EFEO"/>
    <property type="match status" value="1"/>
</dbReference>
<dbReference type="AlphaFoldDB" id="J0XFA5"/>
<evidence type="ECO:0000256" key="3">
    <source>
        <dbReference type="ARBA" id="ARBA00022729"/>
    </source>
</evidence>
<dbReference type="Gene3D" id="1.20.1420.20">
    <property type="entry name" value="M75 peptidase, HXXE motif"/>
    <property type="match status" value="1"/>
</dbReference>
<feature type="domain" description="Imelysin-like" evidence="5">
    <location>
        <begin position="151"/>
        <end position="402"/>
    </location>
</feature>
<name>J0XFA5_9ACTO</name>
<evidence type="ECO:0000259" key="5">
    <source>
        <dbReference type="Pfam" id="PF09375"/>
    </source>
</evidence>
<protein>
    <submittedName>
        <fullName evidence="7">Putative UPF0409 protein YcdO</fullName>
    </submittedName>
</protein>
<comment type="similarity">
    <text evidence="2">Belongs to the EfeM/EfeO family.</text>
</comment>
<organism evidence="7 8">
    <name type="scientific">Actinomyces massiliensis F0489</name>
    <dbReference type="NCBI Taxonomy" id="1125718"/>
    <lineage>
        <taxon>Bacteria</taxon>
        <taxon>Bacillati</taxon>
        <taxon>Actinomycetota</taxon>
        <taxon>Actinomycetes</taxon>
        <taxon>Actinomycetales</taxon>
        <taxon>Actinomycetaceae</taxon>
        <taxon>Actinomyces</taxon>
    </lineage>
</organism>
<dbReference type="OrthoDB" id="7348379at2"/>
<dbReference type="InterPro" id="IPR028096">
    <property type="entry name" value="EfeO_Cupredoxin"/>
</dbReference>
<dbReference type="InterPro" id="IPR034981">
    <property type="entry name" value="Imelysin-like_EfeO/Algp7"/>
</dbReference>
<feature type="signal peptide" evidence="4">
    <location>
        <begin position="1"/>
        <end position="23"/>
    </location>
</feature>
<dbReference type="InterPro" id="IPR053377">
    <property type="entry name" value="Iron_uptake_EfeM/EfeO"/>
</dbReference>
<dbReference type="InterPro" id="IPR008972">
    <property type="entry name" value="Cupredoxin"/>
</dbReference>
<dbReference type="Pfam" id="PF13473">
    <property type="entry name" value="Cupredoxin_1"/>
    <property type="match status" value="1"/>
</dbReference>
<dbReference type="NCBIfam" id="NF041757">
    <property type="entry name" value="EfeO"/>
    <property type="match status" value="1"/>
</dbReference>
<dbReference type="GO" id="GO:0042597">
    <property type="term" value="C:periplasmic space"/>
    <property type="evidence" value="ECO:0007669"/>
    <property type="project" value="UniProtKB-SubCell"/>
</dbReference>
<dbReference type="PATRIC" id="fig|1125718.3.peg.289"/>
<dbReference type="eggNOG" id="COG2822">
    <property type="taxonomic scope" value="Bacteria"/>
</dbReference>
<dbReference type="InterPro" id="IPR038352">
    <property type="entry name" value="Imelysin_sf"/>
</dbReference>
<dbReference type="RefSeq" id="WP_008729690.1">
    <property type="nucleotide sequence ID" value="NZ_AKFT01000013.1"/>
</dbReference>
<proteinExistence type="inferred from homology"/>
<evidence type="ECO:0000256" key="4">
    <source>
        <dbReference type="SAM" id="SignalP"/>
    </source>
</evidence>
<dbReference type="InterPro" id="IPR050894">
    <property type="entry name" value="EfeM/EfeO_iron_uptake"/>
</dbReference>
<keyword evidence="3 4" id="KW-0732">Signal</keyword>
<feature type="chain" id="PRO_5038769364" evidence="4">
    <location>
        <begin position="24"/>
        <end position="443"/>
    </location>
</feature>
<dbReference type="Proteomes" id="UP000002941">
    <property type="component" value="Unassembled WGS sequence"/>
</dbReference>
<reference evidence="7 8" key="1">
    <citation type="submission" date="2012-05" db="EMBL/GenBank/DDBJ databases">
        <authorList>
            <person name="Harkins D.M."/>
            <person name="Madupu R."/>
            <person name="Durkin A.S."/>
            <person name="Torralba M."/>
            <person name="Methe B."/>
            <person name="Sutton G.G."/>
            <person name="Nelson K.E."/>
        </authorList>
    </citation>
    <scope>NUCLEOTIDE SEQUENCE [LARGE SCALE GENOMIC DNA]</scope>
    <source>
        <strain evidence="7 8">F0489</strain>
    </source>
</reference>
<accession>J0XFA5</accession>
<dbReference type="Pfam" id="PF09375">
    <property type="entry name" value="Peptidase_M75"/>
    <property type="match status" value="1"/>
</dbReference>
<evidence type="ECO:0000313" key="8">
    <source>
        <dbReference type="Proteomes" id="UP000002941"/>
    </source>
</evidence>
<comment type="subcellular location">
    <subcellularLocation>
        <location evidence="1">Periplasm</location>
    </subcellularLocation>
</comment>
<gene>
    <name evidence="7" type="ORF">HMPREF1318_1569</name>
</gene>
<evidence type="ECO:0000313" key="7">
    <source>
        <dbReference type="EMBL" id="EJF47411.1"/>
    </source>
</evidence>
<evidence type="ECO:0000259" key="6">
    <source>
        <dbReference type="Pfam" id="PF13473"/>
    </source>
</evidence>
<evidence type="ECO:0000256" key="2">
    <source>
        <dbReference type="ARBA" id="ARBA00005989"/>
    </source>
</evidence>
<evidence type="ECO:0000256" key="1">
    <source>
        <dbReference type="ARBA" id="ARBA00004418"/>
    </source>
</evidence>
<sequence length="443" mass="47008">MTRSTRLLVGATVLPLAGALALAGCTPNTSSGGSGTAAAGAPIAVTITDDGCQVSSNSFPSGVVTFNITNEGTVPNEFEVLTEDQLQIVSERENIGPGSSADLQVAMAEGTYYSACKPNMVGNLVGSTQLTVTPGESVELSADDKEAEEQAVTNYTSYVKDQAGQLKTATEEFTQAYVSGDTEKAKQLYPLARQHYERIEPSAGEKFGIEEAGDIDAAIDVRIQDLAADAGKEVTDPEVLSSWTGWHRIEADLFSEEGSPFKFSSDEDRKASADQLNSDTDNLYKLVYGEIDAAGGGKFELSIEDVVTGASDLINEVASTKIVGEEETFSHTDLYDFQANVEGARVAYGNVKDLVTKKDQALADKIERQFSDVEKQISDQSTGETDDGVTTYKSYETIATVQKDAGEAPADSDYTEVQKNFSTSVNALGKSLGDILGTVLSSS</sequence>
<dbReference type="CDD" id="cd14656">
    <property type="entry name" value="Imelysin-like_EfeO"/>
    <property type="match status" value="1"/>
</dbReference>